<dbReference type="GO" id="GO:0003700">
    <property type="term" value="F:DNA-binding transcription factor activity"/>
    <property type="evidence" value="ECO:0007669"/>
    <property type="project" value="InterPro"/>
</dbReference>
<evidence type="ECO:0000256" key="4">
    <source>
        <dbReference type="ARBA" id="ARBA00023125"/>
    </source>
</evidence>
<keyword evidence="5" id="KW-0804">Transcription</keyword>
<dbReference type="InterPro" id="IPR022687">
    <property type="entry name" value="HTH_DTXR"/>
</dbReference>
<dbReference type="PROSITE" id="PS50944">
    <property type="entry name" value="HTH_DTXR"/>
    <property type="match status" value="1"/>
</dbReference>
<dbReference type="InterPro" id="IPR038157">
    <property type="entry name" value="FeoA_core_dom"/>
</dbReference>
<dbReference type="PANTHER" id="PTHR33238">
    <property type="entry name" value="IRON (METAL) DEPENDENT REPRESSOR, DTXR FAMILY"/>
    <property type="match status" value="1"/>
</dbReference>
<evidence type="ECO:0000313" key="8">
    <source>
        <dbReference type="EMBL" id="PWH86930.1"/>
    </source>
</evidence>
<comment type="similarity">
    <text evidence="1">Belongs to the DtxR/MntR family.</text>
</comment>
<accession>A0A2U2XGR4</accession>
<dbReference type="SUPFAM" id="SSF47979">
    <property type="entry name" value="Iron-dependent repressor protein, dimerization domain"/>
    <property type="match status" value="1"/>
</dbReference>
<dbReference type="InterPro" id="IPR050536">
    <property type="entry name" value="DtxR_MntR_Metal-Reg"/>
</dbReference>
<keyword evidence="9" id="KW-1185">Reference proteome</keyword>
<keyword evidence="3" id="KW-0805">Transcription regulation</keyword>
<dbReference type="AlphaFoldDB" id="A0A2U2XGR4"/>
<organism evidence="8 9">
    <name type="scientific">Brumimicrobium oceani</name>
    <dbReference type="NCBI Taxonomy" id="2100725"/>
    <lineage>
        <taxon>Bacteria</taxon>
        <taxon>Pseudomonadati</taxon>
        <taxon>Bacteroidota</taxon>
        <taxon>Flavobacteriia</taxon>
        <taxon>Flavobacteriales</taxon>
        <taxon>Crocinitomicaceae</taxon>
        <taxon>Brumimicrobium</taxon>
    </lineage>
</organism>
<dbReference type="PANTHER" id="PTHR33238:SF7">
    <property type="entry name" value="IRON-DEPENDENT TRANSCRIPTIONAL REGULATOR"/>
    <property type="match status" value="1"/>
</dbReference>
<dbReference type="GO" id="GO:0003677">
    <property type="term" value="F:DNA binding"/>
    <property type="evidence" value="ECO:0007669"/>
    <property type="project" value="UniProtKB-KW"/>
</dbReference>
<dbReference type="InterPro" id="IPR007167">
    <property type="entry name" value="Fe-transptr_FeoA-like"/>
</dbReference>
<dbReference type="SMART" id="SM00529">
    <property type="entry name" value="HTH_DTXR"/>
    <property type="match status" value="1"/>
</dbReference>
<evidence type="ECO:0000256" key="2">
    <source>
        <dbReference type="ARBA" id="ARBA00022386"/>
    </source>
</evidence>
<protein>
    <recommendedName>
        <fullName evidence="2">Transcriptional regulator MntR</fullName>
    </recommendedName>
</protein>
<gene>
    <name evidence="8" type="ORF">DIT68_01330</name>
</gene>
<reference evidence="8 9" key="1">
    <citation type="submission" date="2018-05" db="EMBL/GenBank/DDBJ databases">
        <title>Brumimicrobium oceani sp. nov., isolated from coastal sediment.</title>
        <authorList>
            <person name="Kou Y."/>
        </authorList>
    </citation>
    <scope>NUCLEOTIDE SEQUENCE [LARGE SCALE GENOMIC DNA]</scope>
    <source>
        <strain evidence="8 9">C305</strain>
    </source>
</reference>
<dbReference type="Pfam" id="PF02742">
    <property type="entry name" value="Fe_dep_repr_C"/>
    <property type="match status" value="1"/>
</dbReference>
<dbReference type="Pfam" id="PF01325">
    <property type="entry name" value="Fe_dep_repress"/>
    <property type="match status" value="1"/>
</dbReference>
<feature type="domain" description="HTH dtxR-type" evidence="7">
    <location>
        <begin position="4"/>
        <end position="66"/>
    </location>
</feature>
<dbReference type="InterPro" id="IPR022689">
    <property type="entry name" value="Iron_dep_repressor"/>
</dbReference>
<keyword evidence="4" id="KW-0238">DNA-binding</keyword>
<dbReference type="Gene3D" id="1.10.10.10">
    <property type="entry name" value="Winged helix-like DNA-binding domain superfamily/Winged helix DNA-binding domain"/>
    <property type="match status" value="1"/>
</dbReference>
<evidence type="ECO:0000259" key="7">
    <source>
        <dbReference type="PROSITE" id="PS50944"/>
    </source>
</evidence>
<dbReference type="Pfam" id="PF04023">
    <property type="entry name" value="FeoA"/>
    <property type="match status" value="1"/>
</dbReference>
<proteinExistence type="inferred from homology"/>
<dbReference type="InterPro" id="IPR001367">
    <property type="entry name" value="Fe_dep_repressor"/>
</dbReference>
<reference evidence="8 9" key="2">
    <citation type="submission" date="2018-05" db="EMBL/GenBank/DDBJ databases">
        <authorList>
            <person name="Lanie J.A."/>
            <person name="Ng W.-L."/>
            <person name="Kazmierczak K.M."/>
            <person name="Andrzejewski T.M."/>
            <person name="Davidsen T.M."/>
            <person name="Wayne K.J."/>
            <person name="Tettelin H."/>
            <person name="Glass J.I."/>
            <person name="Rusch D."/>
            <person name="Podicherti R."/>
            <person name="Tsui H.-C.T."/>
            <person name="Winkler M.E."/>
        </authorList>
    </citation>
    <scope>NUCLEOTIDE SEQUENCE [LARGE SCALE GENOMIC DNA]</scope>
    <source>
        <strain evidence="8 9">C305</strain>
    </source>
</reference>
<evidence type="ECO:0000313" key="9">
    <source>
        <dbReference type="Proteomes" id="UP000245370"/>
    </source>
</evidence>
<dbReference type="Proteomes" id="UP000245370">
    <property type="component" value="Unassembled WGS sequence"/>
</dbReference>
<comment type="function">
    <text evidence="6">In the presence of manganese, represses expression of mntH and mntS. Up-regulates expression of mntP.</text>
</comment>
<dbReference type="InterPro" id="IPR036421">
    <property type="entry name" value="Fe_dep_repressor_sf"/>
</dbReference>
<evidence type="ECO:0000256" key="1">
    <source>
        <dbReference type="ARBA" id="ARBA00007871"/>
    </source>
</evidence>
<dbReference type="OrthoDB" id="9791355at2"/>
<dbReference type="Gene3D" id="1.10.60.10">
    <property type="entry name" value="Iron dependent repressor, metal binding and dimerisation domain"/>
    <property type="match status" value="1"/>
</dbReference>
<dbReference type="SUPFAM" id="SSF46785">
    <property type="entry name" value="Winged helix' DNA-binding domain"/>
    <property type="match status" value="1"/>
</dbReference>
<dbReference type="Gene3D" id="2.30.30.90">
    <property type="match status" value="1"/>
</dbReference>
<dbReference type="GO" id="GO:0046983">
    <property type="term" value="F:protein dimerization activity"/>
    <property type="evidence" value="ECO:0007669"/>
    <property type="project" value="InterPro"/>
</dbReference>
<evidence type="ECO:0000256" key="5">
    <source>
        <dbReference type="ARBA" id="ARBA00023163"/>
    </source>
</evidence>
<dbReference type="EMBL" id="QFRJ01000001">
    <property type="protein sequence ID" value="PWH86930.1"/>
    <property type="molecule type" value="Genomic_DNA"/>
</dbReference>
<name>A0A2U2XGR4_9FLAO</name>
<evidence type="ECO:0000256" key="3">
    <source>
        <dbReference type="ARBA" id="ARBA00023015"/>
    </source>
</evidence>
<dbReference type="RefSeq" id="WP_109358008.1">
    <property type="nucleotide sequence ID" value="NZ_QFRJ01000001.1"/>
</dbReference>
<comment type="caution">
    <text evidence="8">The sequence shown here is derived from an EMBL/GenBank/DDBJ whole genome shotgun (WGS) entry which is preliminary data.</text>
</comment>
<dbReference type="InterPro" id="IPR036390">
    <property type="entry name" value="WH_DNA-bd_sf"/>
</dbReference>
<dbReference type="InterPro" id="IPR036388">
    <property type="entry name" value="WH-like_DNA-bd_sf"/>
</dbReference>
<dbReference type="GO" id="GO:0046914">
    <property type="term" value="F:transition metal ion binding"/>
    <property type="evidence" value="ECO:0007669"/>
    <property type="project" value="InterPro"/>
</dbReference>
<evidence type="ECO:0000256" key="6">
    <source>
        <dbReference type="ARBA" id="ARBA00025185"/>
    </source>
</evidence>
<sequence length="221" mass="25418">MDYLTQSEENYIKAIYYLQKDVEKPVGTNDLANRMETKASSVTDMVRRLSEKSLIIYEKYKGCELTELGREVALKTIRKHRLWETFLVEKLNFGWEEVHEIAEQLEHIQSVELTNRLDKFLNFPKFDPHGDPIPDRNGIIAQREETYKLIDLELDIPAVVIGVADNSASFLKYLDKHGIQLGVAVQVKDRFEFDNSTEILLNGKDLNLSAEASSKITVQVK</sequence>